<dbReference type="SUPFAM" id="SSF53448">
    <property type="entry name" value="Nucleotide-diphospho-sugar transferases"/>
    <property type="match status" value="1"/>
</dbReference>
<evidence type="ECO:0000256" key="3">
    <source>
        <dbReference type="ARBA" id="ARBA00022679"/>
    </source>
</evidence>
<evidence type="ECO:0000256" key="2">
    <source>
        <dbReference type="ARBA" id="ARBA00022676"/>
    </source>
</evidence>
<evidence type="ECO:0000256" key="1">
    <source>
        <dbReference type="ARBA" id="ARBA00006739"/>
    </source>
</evidence>
<dbReference type="GO" id="GO:0006506">
    <property type="term" value="P:GPI anchor biosynthetic process"/>
    <property type="evidence" value="ECO:0007669"/>
    <property type="project" value="TreeGrafter"/>
</dbReference>
<feature type="domain" description="Glycosyltransferase 2-like" evidence="4">
    <location>
        <begin position="9"/>
        <end position="128"/>
    </location>
</feature>
<dbReference type="Pfam" id="PF00535">
    <property type="entry name" value="Glycos_transf_2"/>
    <property type="match status" value="1"/>
</dbReference>
<dbReference type="PANTHER" id="PTHR43398">
    <property type="entry name" value="DOLICHOL-PHOSPHATE MANNOSYLTRANSFERASE SUBUNIT 1"/>
    <property type="match status" value="1"/>
</dbReference>
<dbReference type="PANTHER" id="PTHR43398:SF1">
    <property type="entry name" value="DOLICHOL-PHOSPHATE MANNOSYLTRANSFERASE SUBUNIT 1"/>
    <property type="match status" value="1"/>
</dbReference>
<name>A0A383C1G1_9ZZZZ</name>
<keyword evidence="3" id="KW-0808">Transferase</keyword>
<comment type="similarity">
    <text evidence="1">Belongs to the glycosyltransferase 2 family.</text>
</comment>
<dbReference type="GO" id="GO:0016020">
    <property type="term" value="C:membrane"/>
    <property type="evidence" value="ECO:0007669"/>
    <property type="project" value="GOC"/>
</dbReference>
<keyword evidence="2" id="KW-0328">Glycosyltransferase</keyword>
<dbReference type="Gene3D" id="3.90.550.10">
    <property type="entry name" value="Spore Coat Polysaccharide Biosynthesis Protein SpsA, Chain A"/>
    <property type="match status" value="1"/>
</dbReference>
<dbReference type="GO" id="GO:0035269">
    <property type="term" value="P:protein O-linked glycosylation via mannose"/>
    <property type="evidence" value="ECO:0007669"/>
    <property type="project" value="TreeGrafter"/>
</dbReference>
<dbReference type="GO" id="GO:0006488">
    <property type="term" value="P:dolichol-linked oligosaccharide biosynthetic process"/>
    <property type="evidence" value="ECO:0007669"/>
    <property type="project" value="TreeGrafter"/>
</dbReference>
<dbReference type="GO" id="GO:0004582">
    <property type="term" value="F:dolichyl-phosphate beta-D-mannosyltransferase activity"/>
    <property type="evidence" value="ECO:0007669"/>
    <property type="project" value="InterPro"/>
</dbReference>
<evidence type="ECO:0000259" key="4">
    <source>
        <dbReference type="Pfam" id="PF00535"/>
    </source>
</evidence>
<sequence>MKKKINKFSVVIPTYNEKQNIALLIKKIDKYLKNFFYEIIVIDDNSEDGTKLVLKEIKSSKKNFTFHIRKKKRDLSQSLILGIKKTKFNNIIIMDGDLQHNPKYLPKIVRIFFKKKIDFLVCVRDFNKRSGLSILR</sequence>
<dbReference type="InterPro" id="IPR039528">
    <property type="entry name" value="DPM1-like"/>
</dbReference>
<organism evidence="5">
    <name type="scientific">marine metagenome</name>
    <dbReference type="NCBI Taxonomy" id="408172"/>
    <lineage>
        <taxon>unclassified sequences</taxon>
        <taxon>metagenomes</taxon>
        <taxon>ecological metagenomes</taxon>
    </lineage>
</organism>
<dbReference type="InterPro" id="IPR001173">
    <property type="entry name" value="Glyco_trans_2-like"/>
</dbReference>
<reference evidence="5" key="1">
    <citation type="submission" date="2018-05" db="EMBL/GenBank/DDBJ databases">
        <authorList>
            <person name="Lanie J.A."/>
            <person name="Ng W.-L."/>
            <person name="Kazmierczak K.M."/>
            <person name="Andrzejewski T.M."/>
            <person name="Davidsen T.M."/>
            <person name="Wayne K.J."/>
            <person name="Tettelin H."/>
            <person name="Glass J.I."/>
            <person name="Rusch D."/>
            <person name="Podicherti R."/>
            <person name="Tsui H.-C.T."/>
            <person name="Winkler M.E."/>
        </authorList>
    </citation>
    <scope>NUCLEOTIDE SEQUENCE</scope>
</reference>
<dbReference type="EMBL" id="UINC01204926">
    <property type="protein sequence ID" value="SVE25870.1"/>
    <property type="molecule type" value="Genomic_DNA"/>
</dbReference>
<proteinExistence type="inferred from homology"/>
<feature type="non-terminal residue" evidence="5">
    <location>
        <position position="136"/>
    </location>
</feature>
<evidence type="ECO:0000313" key="5">
    <source>
        <dbReference type="EMBL" id="SVE25870.1"/>
    </source>
</evidence>
<dbReference type="AlphaFoldDB" id="A0A383C1G1"/>
<accession>A0A383C1G1</accession>
<protein>
    <recommendedName>
        <fullName evidence="4">Glycosyltransferase 2-like domain-containing protein</fullName>
    </recommendedName>
</protein>
<gene>
    <name evidence="5" type="ORF">METZ01_LOCUS478724</name>
</gene>
<dbReference type="InterPro" id="IPR029044">
    <property type="entry name" value="Nucleotide-diphossugar_trans"/>
</dbReference>